<protein>
    <submittedName>
        <fullName evidence="1">Uncharacterized protein</fullName>
    </submittedName>
</protein>
<dbReference type="GeneID" id="23462858"/>
<dbReference type="EMBL" id="KP136319">
    <property type="protein sequence ID" value="AJF97941.1"/>
    <property type="molecule type" value="Genomic_DNA"/>
</dbReference>
<organism evidence="1 2">
    <name type="scientific">Pandoravirus inopinatum</name>
    <dbReference type="NCBI Taxonomy" id="1605721"/>
    <lineage>
        <taxon>Viruses</taxon>
        <taxon>Pandoravirus</taxon>
    </lineage>
</organism>
<evidence type="ECO:0000313" key="2">
    <source>
        <dbReference type="Proteomes" id="UP000202511"/>
    </source>
</evidence>
<accession>A0A0B5JAH9</accession>
<dbReference type="Proteomes" id="UP000202511">
    <property type="component" value="Segment"/>
</dbReference>
<dbReference type="KEGG" id="vg:23462858"/>
<reference evidence="1 2" key="1">
    <citation type="journal article" date="2015" name="Parasitol. Res.">
        <title>Viruses in close associations with free-living amoebae.</title>
        <authorList>
            <person name="Scheid P."/>
        </authorList>
    </citation>
    <scope>NUCLEOTIDE SEQUENCE [LARGE SCALE GENOMIC DNA]</scope>
    <source>
        <strain evidence="1">KlaHel</strain>
    </source>
</reference>
<sequence length="155" mass="17253">MAAPMSGGGDRIKPMRRRCEGRLYSRASSPVFVVGDGGGDRFIVSLSWPVSFCRHRRFSRLDDRRAPRQLGTMCARADTFCFCGCGLCRCRLSIRAAVDHTTFLFSLLPRRFPKGCAASSFSQARPHVVRTQVFSFLQILYIGVVAAPSSDLPWT</sequence>
<evidence type="ECO:0000313" key="1">
    <source>
        <dbReference type="EMBL" id="AJF97941.1"/>
    </source>
</evidence>
<dbReference type="RefSeq" id="YP_009120176.1">
    <property type="nucleotide sequence ID" value="NC_026440.1"/>
</dbReference>
<proteinExistence type="predicted"/>
<name>A0A0B5JAH9_9VIRU</name>